<dbReference type="BioCyc" id="PMAR59922:G1G80-522-MONOMER"/>
<gene>
    <name evidence="2" type="primary">melB</name>
    <name evidence="2" type="ordered locus">P9303_05681</name>
</gene>
<dbReference type="Pfam" id="PF13347">
    <property type="entry name" value="MFS_2"/>
    <property type="match status" value="1"/>
</dbReference>
<evidence type="ECO:0000313" key="2">
    <source>
        <dbReference type="EMBL" id="ABM77320.1"/>
    </source>
</evidence>
<dbReference type="AlphaFoldDB" id="A2C760"/>
<dbReference type="Proteomes" id="UP000002274">
    <property type="component" value="Chromosome"/>
</dbReference>
<feature type="transmembrane region" description="Helical" evidence="1">
    <location>
        <begin position="392"/>
        <end position="421"/>
    </location>
</feature>
<keyword evidence="2" id="KW-0813">Transport</keyword>
<feature type="transmembrane region" description="Helical" evidence="1">
    <location>
        <begin position="355"/>
        <end position="380"/>
    </location>
</feature>
<feature type="transmembrane region" description="Helical" evidence="1">
    <location>
        <begin position="283"/>
        <end position="302"/>
    </location>
</feature>
<dbReference type="SUPFAM" id="SSF103473">
    <property type="entry name" value="MFS general substrate transporter"/>
    <property type="match status" value="1"/>
</dbReference>
<dbReference type="EMBL" id="CP000554">
    <property type="protein sequence ID" value="ABM77320.1"/>
    <property type="molecule type" value="Genomic_DNA"/>
</dbReference>
<accession>A2C760</accession>
<keyword evidence="1" id="KW-1133">Transmembrane helix</keyword>
<reference evidence="2 3" key="1">
    <citation type="journal article" date="2007" name="PLoS Genet.">
        <title>Patterns and implications of gene gain and loss in the evolution of Prochlorococcus.</title>
        <authorList>
            <person name="Kettler G.C."/>
            <person name="Martiny A.C."/>
            <person name="Huang K."/>
            <person name="Zucker J."/>
            <person name="Coleman M.L."/>
            <person name="Rodrigue S."/>
            <person name="Chen F."/>
            <person name="Lapidus A."/>
            <person name="Ferriera S."/>
            <person name="Johnson J."/>
            <person name="Steglich C."/>
            <person name="Church G.M."/>
            <person name="Richardson P."/>
            <person name="Chisholm S.W."/>
        </authorList>
    </citation>
    <scope>NUCLEOTIDE SEQUENCE [LARGE SCALE GENOMIC DNA]</scope>
    <source>
        <strain evidence="2 3">MIT 9303</strain>
    </source>
</reference>
<feature type="transmembrane region" description="Helical" evidence="1">
    <location>
        <begin position="130"/>
        <end position="149"/>
    </location>
</feature>
<organism evidence="2 3">
    <name type="scientific">Prochlorococcus marinus (strain MIT 9303)</name>
    <dbReference type="NCBI Taxonomy" id="59922"/>
    <lineage>
        <taxon>Bacteria</taxon>
        <taxon>Bacillati</taxon>
        <taxon>Cyanobacteriota</taxon>
        <taxon>Cyanophyceae</taxon>
        <taxon>Synechococcales</taxon>
        <taxon>Prochlorococcaceae</taxon>
        <taxon>Prochlorococcus</taxon>
    </lineage>
</organism>
<dbReference type="GO" id="GO:0005886">
    <property type="term" value="C:plasma membrane"/>
    <property type="evidence" value="ECO:0007669"/>
    <property type="project" value="TreeGrafter"/>
</dbReference>
<dbReference type="Gene3D" id="1.20.1250.20">
    <property type="entry name" value="MFS general substrate transporter like domains"/>
    <property type="match status" value="2"/>
</dbReference>
<dbReference type="PANTHER" id="PTHR11328">
    <property type="entry name" value="MAJOR FACILITATOR SUPERFAMILY DOMAIN-CONTAINING PROTEIN"/>
    <property type="match status" value="1"/>
</dbReference>
<dbReference type="KEGG" id="pmf:P9303_05681"/>
<dbReference type="GO" id="GO:0008643">
    <property type="term" value="P:carbohydrate transport"/>
    <property type="evidence" value="ECO:0007669"/>
    <property type="project" value="InterPro"/>
</dbReference>
<feature type="transmembrane region" description="Helical" evidence="1">
    <location>
        <begin position="441"/>
        <end position="464"/>
    </location>
</feature>
<sequence>MPLHYDLAHPPFCSLTTSTALQGGSRRRLMVSYGLGDAGTGLAATLLGFYLFVFFTGTAGLPAIVAGSLLMVIKLWDGINDPMIGWLSDHTQTRWGPRVPWMLGGALPLGISLAAMWWVPPGDVAQKTTYYIVMAILLMTAYTSVNLPYSALSTELTENTSVRNRLNAARFTGSIIAGASGLIVTPLLLVNGANGYLAMGRITGTIAALATLACCWGLAPFTKTARRPSCHHEPLSRQLVRIISNRRFLKVLGLYLLLWCALQLMQPVALIYLVQLMRVPAELATWMLLPFQLCALIGLQVWSMYANRHGRIRALCWGGCLWIAACVVSMLLPPLSADASLANLWPTAGTDGLRLMALLATIGTVGFGAATAYLIPWCLLPDAIDADPDKPAGLYTAWMVLVQKIGIGVSIQLLGILLSLSGYRSVAEAGGALSYSNQPESALITIRMCMGFIPAVLVALGLVVMRGWPERNSHNQAATS</sequence>
<protein>
    <submittedName>
        <fullName evidence="2">Putative GPH family sugar transporter</fullName>
    </submittedName>
</protein>
<proteinExistence type="predicted"/>
<keyword evidence="1" id="KW-0472">Membrane</keyword>
<evidence type="ECO:0000256" key="1">
    <source>
        <dbReference type="SAM" id="Phobius"/>
    </source>
</evidence>
<dbReference type="RefSeq" id="WP_011825241.1">
    <property type="nucleotide sequence ID" value="NC_008820.1"/>
</dbReference>
<dbReference type="CDD" id="cd17332">
    <property type="entry name" value="MFS_MelB_like"/>
    <property type="match status" value="1"/>
</dbReference>
<dbReference type="HOGENOM" id="CLU_027408_6_0_3"/>
<dbReference type="PANTHER" id="PTHR11328:SF24">
    <property type="entry name" value="MAJOR FACILITATOR SUPERFAMILY (MFS) PROFILE DOMAIN-CONTAINING PROTEIN"/>
    <property type="match status" value="1"/>
</dbReference>
<dbReference type="InterPro" id="IPR036259">
    <property type="entry name" value="MFS_trans_sf"/>
</dbReference>
<feature type="transmembrane region" description="Helical" evidence="1">
    <location>
        <begin position="99"/>
        <end position="118"/>
    </location>
</feature>
<dbReference type="InterPro" id="IPR039672">
    <property type="entry name" value="MFS_2"/>
</dbReference>
<dbReference type="STRING" id="59922.P9303_05681"/>
<keyword evidence="1" id="KW-0812">Transmembrane</keyword>
<feature type="transmembrane region" description="Helical" evidence="1">
    <location>
        <begin position="314"/>
        <end position="335"/>
    </location>
</feature>
<feature type="transmembrane region" description="Helical" evidence="1">
    <location>
        <begin position="59"/>
        <end position="79"/>
    </location>
</feature>
<dbReference type="GO" id="GO:0015293">
    <property type="term" value="F:symporter activity"/>
    <property type="evidence" value="ECO:0007669"/>
    <property type="project" value="InterPro"/>
</dbReference>
<keyword evidence="2" id="KW-0762">Sugar transport</keyword>
<feature type="transmembrane region" description="Helical" evidence="1">
    <location>
        <begin position="196"/>
        <end position="219"/>
    </location>
</feature>
<feature type="transmembrane region" description="Helical" evidence="1">
    <location>
        <begin position="251"/>
        <end position="277"/>
    </location>
</feature>
<feature type="transmembrane region" description="Helical" evidence="1">
    <location>
        <begin position="169"/>
        <end position="190"/>
    </location>
</feature>
<evidence type="ECO:0000313" key="3">
    <source>
        <dbReference type="Proteomes" id="UP000002274"/>
    </source>
</evidence>
<name>A2C760_PROM3</name>